<proteinExistence type="predicted"/>
<organism evidence="3 4">
    <name type="scientific">Duganella phyllosphaerae</name>
    <dbReference type="NCBI Taxonomy" id="762836"/>
    <lineage>
        <taxon>Bacteria</taxon>
        <taxon>Pseudomonadati</taxon>
        <taxon>Pseudomonadota</taxon>
        <taxon>Betaproteobacteria</taxon>
        <taxon>Burkholderiales</taxon>
        <taxon>Oxalobacteraceae</taxon>
        <taxon>Telluria group</taxon>
        <taxon>Duganella</taxon>
    </lineage>
</organism>
<dbReference type="Proteomes" id="UP000175989">
    <property type="component" value="Unassembled WGS sequence"/>
</dbReference>
<name>A0A1E7WCU1_9BURK</name>
<feature type="chain" id="PRO_5009206872" description="Chalcone isomerase domain-containing protein" evidence="1">
    <location>
        <begin position="26"/>
        <end position="177"/>
    </location>
</feature>
<accession>A0A1E7WCU1</accession>
<evidence type="ECO:0000259" key="2">
    <source>
        <dbReference type="Pfam" id="PF16036"/>
    </source>
</evidence>
<evidence type="ECO:0000313" key="3">
    <source>
        <dbReference type="EMBL" id="OEZ95355.1"/>
    </source>
</evidence>
<gene>
    <name evidence="3" type="ORF">DUPY_43640</name>
</gene>
<sequence>MKPSSIGVLRALVLTAVLASGWCSAATWRDDLPQAQAMGGGEMRFLGFRIYHATLWADQKPFQPGRAFALQLTYHRSIARDRLVQTSIDEIRRISRPAIDTATLARWETALRGAMVDVAEGDQLIGVYVPERGMRLYSEQKLLADIDDPALARAFFAIWLDPATRDQGLRRQLLGQP</sequence>
<dbReference type="RefSeq" id="WP_070251043.1">
    <property type="nucleotide sequence ID" value="NZ_LROM01000125.1"/>
</dbReference>
<keyword evidence="4" id="KW-1185">Reference proteome</keyword>
<feature type="signal peptide" evidence="1">
    <location>
        <begin position="1"/>
        <end position="25"/>
    </location>
</feature>
<dbReference type="PATRIC" id="fig|762836.4.peg.4492"/>
<evidence type="ECO:0000313" key="4">
    <source>
        <dbReference type="Proteomes" id="UP000175989"/>
    </source>
</evidence>
<dbReference type="EMBL" id="LROM01000125">
    <property type="protein sequence ID" value="OEZ95355.1"/>
    <property type="molecule type" value="Genomic_DNA"/>
</dbReference>
<evidence type="ECO:0000256" key="1">
    <source>
        <dbReference type="SAM" id="SignalP"/>
    </source>
</evidence>
<feature type="domain" description="Chalcone isomerase" evidence="2">
    <location>
        <begin position="63"/>
        <end position="175"/>
    </location>
</feature>
<comment type="caution">
    <text evidence="3">The sequence shown here is derived from an EMBL/GenBank/DDBJ whole genome shotgun (WGS) entry which is preliminary data.</text>
</comment>
<keyword evidence="1" id="KW-0732">Signal</keyword>
<protein>
    <recommendedName>
        <fullName evidence="2">Chalcone isomerase domain-containing protein</fullName>
    </recommendedName>
</protein>
<dbReference type="AlphaFoldDB" id="A0A1E7WCU1"/>
<reference evidence="4" key="1">
    <citation type="journal article" date="2016" name="Front. Microbiol.">
        <title>Molecular Keys to the Janthinobacterium and Duganella spp. Interaction with the Plant Pathogen Fusarium graminearum.</title>
        <authorList>
            <person name="Haack F.S."/>
            <person name="Poehlein A."/>
            <person name="Kroger C."/>
            <person name="Voigt C.A."/>
            <person name="Piepenbring M."/>
            <person name="Bode H.B."/>
            <person name="Daniel R."/>
            <person name="Schafer W."/>
            <person name="Streit W.R."/>
        </authorList>
    </citation>
    <scope>NUCLEOTIDE SEQUENCE [LARGE SCALE GENOMIC DNA]</scope>
    <source>
        <strain evidence="4">T54</strain>
    </source>
</reference>
<dbReference type="OrthoDB" id="8527419at2"/>
<dbReference type="Pfam" id="PF16036">
    <property type="entry name" value="Chalcone_3"/>
    <property type="match status" value="1"/>
</dbReference>
<dbReference type="InterPro" id="IPR016087">
    <property type="entry name" value="Chalcone_isomerase"/>
</dbReference>